<comment type="caution">
    <text evidence="1">The sequence shown here is derived from an EMBL/GenBank/DDBJ whole genome shotgun (WGS) entry which is preliminary data.</text>
</comment>
<gene>
    <name evidence="1" type="ORF">VT98_13102</name>
</gene>
<accession>A0A3S3R6W7</accession>
<evidence type="ECO:0000313" key="2">
    <source>
        <dbReference type="Proteomes" id="UP000288086"/>
    </source>
</evidence>
<keyword evidence="2" id="KW-1185">Reference proteome</keyword>
<reference evidence="1 2" key="1">
    <citation type="submission" date="2017-01" db="EMBL/GenBank/DDBJ databases">
        <title>The cable genome- insights into the physiology and evolution of filamentous bacteria capable of sulfide oxidation via long distance electron transfer.</title>
        <authorList>
            <person name="Schreiber L."/>
            <person name="Bjerg J.T."/>
            <person name="Boggild A."/>
            <person name="Van De Vossenberg J."/>
            <person name="Meysman F."/>
            <person name="Nielsen L.P."/>
            <person name="Schramm A."/>
            <person name="Kjeldsen K.U."/>
        </authorList>
    </citation>
    <scope>NUCLEOTIDE SEQUENCE [LARGE SCALE GENOMIC DNA]</scope>
    <source>
        <strain evidence="1">A1</strain>
    </source>
</reference>
<evidence type="ECO:0000313" key="1">
    <source>
        <dbReference type="EMBL" id="RWX45773.1"/>
    </source>
</evidence>
<feature type="non-terminal residue" evidence="1">
    <location>
        <position position="1"/>
    </location>
</feature>
<protein>
    <submittedName>
        <fullName evidence="1">Uncharacterized protein</fullName>
    </submittedName>
</protein>
<dbReference type="AlphaFoldDB" id="A0A3S3R6W7"/>
<organism evidence="1 2">
    <name type="scientific">Candidatus Electrothrix communis</name>
    <dbReference type="NCBI Taxonomy" id="1859133"/>
    <lineage>
        <taxon>Bacteria</taxon>
        <taxon>Pseudomonadati</taxon>
        <taxon>Thermodesulfobacteriota</taxon>
        <taxon>Desulfobulbia</taxon>
        <taxon>Desulfobulbales</taxon>
        <taxon>Desulfobulbaceae</taxon>
        <taxon>Candidatus Electrothrix</taxon>
    </lineage>
</organism>
<dbReference type="EMBL" id="MTKP01000310">
    <property type="protein sequence ID" value="RWX45773.1"/>
    <property type="molecule type" value="Genomic_DNA"/>
</dbReference>
<sequence>AWTTQPSSKNSTKPQPLICKRYLKPGQKISYFDAQQNREIEAEILKIRRTRVLVQNLHDQAKWTIPLYFVNLDKVETDIINSSKEGLDKTQLKVGDMVGFLDKEQNDLHGEIIRLNQKTATIMTSTKGRWRVAYEYLFLIYDIEQTGQYLIPK</sequence>
<proteinExistence type="predicted"/>
<dbReference type="Proteomes" id="UP000288086">
    <property type="component" value="Unassembled WGS sequence"/>
</dbReference>
<name>A0A3S3R6W7_9BACT</name>